<evidence type="ECO:0000256" key="2">
    <source>
        <dbReference type="ARBA" id="ARBA00022692"/>
    </source>
</evidence>
<dbReference type="AlphaFoldDB" id="A0A9P3F206"/>
<dbReference type="InterPro" id="IPR002523">
    <property type="entry name" value="MgTranspt_CorA/ZnTranspt_ZntB"/>
</dbReference>
<sequence>MTTTAGGGAQCRTPEQYTKSLQQACAESQQSELFSRVQYQFLADYLKSTSRHDVPTPPGGLGRGGGMPAPTRQDRFTYVVVHTIANGSIKRQDFDHKLGLEEFWAVPEAEPGTDQVIFVRGSLSPAWIEMLGSKYKIDPEFFRRHLQYLSRHDYSDLLPLPSASTNMLFLPVASLYTRSLALSQDQVTKRRKEDYNVMRSNHQAIRQKASCGESVVRKVSTLSDRLLSLEHDISIYTRDRKSGGRFVVVLLDNGLNLNRADGPPCFSRHDSQVKNRTSNEISLNPILVPRPDTVHIGVDHPRVPDHDRAHATHPSSFCHVVSLLPFHFGMSLGSKSLSSSPRPEIAVLLKEVFQLFASAECQFLNRVHGVVREQQGHLGDEKQMELVLNTLVYIKTLLDEHKLRFQQALAILSYHGTSSSGAVPNVRVSWLPPAPQFIPQGELRSAYADFEELLNRNKALGDLCVESMSLIMNTAMLKESQKAVERADDQRRLTTLAYFFLPITLVSSVFGMNVKQFGTGSQPIWLPAAILVPVALFALILSHPQYFKPIVTKLLKPRRQNIPSYQTQGATRLLSVSSVTGRRS</sequence>
<feature type="transmembrane region" description="Helical" evidence="5">
    <location>
        <begin position="524"/>
        <end position="541"/>
    </location>
</feature>
<dbReference type="SUPFAM" id="SSF144083">
    <property type="entry name" value="Magnesium transport protein CorA, transmembrane region"/>
    <property type="match status" value="1"/>
</dbReference>
<comment type="subcellular location">
    <subcellularLocation>
        <location evidence="1">Membrane</location>
        <topology evidence="1">Multi-pass membrane protein</topology>
    </subcellularLocation>
</comment>
<evidence type="ECO:0000256" key="4">
    <source>
        <dbReference type="ARBA" id="ARBA00023136"/>
    </source>
</evidence>
<keyword evidence="4 5" id="KW-0472">Membrane</keyword>
<proteinExistence type="predicted"/>
<dbReference type="EMBL" id="BOPL01000004">
    <property type="protein sequence ID" value="GIK02039.1"/>
    <property type="molecule type" value="Genomic_DNA"/>
</dbReference>
<dbReference type="Pfam" id="PF01544">
    <property type="entry name" value="CorA"/>
    <property type="match status" value="1"/>
</dbReference>
<feature type="transmembrane region" description="Helical" evidence="5">
    <location>
        <begin position="495"/>
        <end position="512"/>
    </location>
</feature>
<evidence type="ECO:0000313" key="6">
    <source>
        <dbReference type="EMBL" id="GIK02039.1"/>
    </source>
</evidence>
<organism evidence="6 7">
    <name type="scientific">Aspergillus viridinutans</name>
    <dbReference type="NCBI Taxonomy" id="75553"/>
    <lineage>
        <taxon>Eukaryota</taxon>
        <taxon>Fungi</taxon>
        <taxon>Dikarya</taxon>
        <taxon>Ascomycota</taxon>
        <taxon>Pezizomycotina</taxon>
        <taxon>Eurotiomycetes</taxon>
        <taxon>Eurotiomycetidae</taxon>
        <taxon>Eurotiales</taxon>
        <taxon>Aspergillaceae</taxon>
        <taxon>Aspergillus</taxon>
        <taxon>Aspergillus subgen. Fumigati</taxon>
    </lineage>
</organism>
<accession>A0A9P3F206</accession>
<evidence type="ECO:0000256" key="3">
    <source>
        <dbReference type="ARBA" id="ARBA00022989"/>
    </source>
</evidence>
<evidence type="ECO:0000256" key="1">
    <source>
        <dbReference type="ARBA" id="ARBA00004141"/>
    </source>
</evidence>
<gene>
    <name evidence="6" type="ORF">Aspvir_006082</name>
</gene>
<dbReference type="GO" id="GO:0016020">
    <property type="term" value="C:membrane"/>
    <property type="evidence" value="ECO:0007669"/>
    <property type="project" value="UniProtKB-SubCell"/>
</dbReference>
<dbReference type="OrthoDB" id="3231000at2759"/>
<evidence type="ECO:0000256" key="5">
    <source>
        <dbReference type="SAM" id="Phobius"/>
    </source>
</evidence>
<dbReference type="RefSeq" id="XP_043125225.1">
    <property type="nucleotide sequence ID" value="XM_043269290.1"/>
</dbReference>
<protein>
    <submittedName>
        <fullName evidence="6">Uncharacterized protein</fullName>
    </submittedName>
</protein>
<keyword evidence="2 5" id="KW-0812">Transmembrane</keyword>
<comment type="caution">
    <text evidence="6">The sequence shown here is derived from an EMBL/GenBank/DDBJ whole genome shotgun (WGS) entry which is preliminary data.</text>
</comment>
<dbReference type="GO" id="GO:0046873">
    <property type="term" value="F:metal ion transmembrane transporter activity"/>
    <property type="evidence" value="ECO:0007669"/>
    <property type="project" value="InterPro"/>
</dbReference>
<name>A0A9P3F206_ASPVI</name>
<dbReference type="Proteomes" id="UP000710440">
    <property type="component" value="Unassembled WGS sequence"/>
</dbReference>
<reference evidence="6 7" key="1">
    <citation type="submission" date="2021-02" db="EMBL/GenBank/DDBJ databases">
        <title>Pan-genome distribution and transcriptional activeness of fungal secondary metabolism genes in Aspergillus section Fumigati.</title>
        <authorList>
            <person name="Takahashi H."/>
            <person name="Umemura M."/>
            <person name="Ninomiya A."/>
            <person name="Kusuya Y."/>
            <person name="Urayama S."/>
            <person name="Shimizu M."/>
            <person name="Watanabe A."/>
            <person name="Kamei K."/>
            <person name="Yaguchi T."/>
            <person name="Hagiwara D."/>
        </authorList>
    </citation>
    <scope>NUCLEOTIDE SEQUENCE [LARGE SCALE GENOMIC DNA]</scope>
    <source>
        <strain evidence="6 7">IFM 47045</strain>
    </source>
</reference>
<evidence type="ECO:0000313" key="7">
    <source>
        <dbReference type="Proteomes" id="UP000710440"/>
    </source>
</evidence>
<keyword evidence="3 5" id="KW-1133">Transmembrane helix</keyword>
<keyword evidence="7" id="KW-1185">Reference proteome</keyword>
<dbReference type="GeneID" id="66934064"/>
<dbReference type="Gene3D" id="1.20.58.340">
    <property type="entry name" value="Magnesium transport protein CorA, transmembrane region"/>
    <property type="match status" value="1"/>
</dbReference>
<dbReference type="InterPro" id="IPR045863">
    <property type="entry name" value="CorA_TM1_TM2"/>
</dbReference>